<gene>
    <name evidence="1" type="ORF">B0O95_11932</name>
</gene>
<accession>A0A2P5K754</accession>
<dbReference type="EMBL" id="PRDW01000019">
    <property type="protein sequence ID" value="PPB81459.1"/>
    <property type="molecule type" value="Genomic_DNA"/>
</dbReference>
<keyword evidence="2" id="KW-1185">Reference proteome</keyword>
<proteinExistence type="predicted"/>
<dbReference type="AlphaFoldDB" id="A0A2P5K754"/>
<name>A0A2P5K754_9BURK</name>
<comment type="caution">
    <text evidence="1">The sequence shown here is derived from an EMBL/GenBank/DDBJ whole genome shotgun (WGS) entry which is preliminary data.</text>
</comment>
<organism evidence="1 2">
    <name type="scientific">Mycetohabitans endofungorum</name>
    <dbReference type="NCBI Taxonomy" id="417203"/>
    <lineage>
        <taxon>Bacteria</taxon>
        <taxon>Pseudomonadati</taxon>
        <taxon>Pseudomonadota</taxon>
        <taxon>Betaproteobacteria</taxon>
        <taxon>Burkholderiales</taxon>
        <taxon>Burkholderiaceae</taxon>
        <taxon>Mycetohabitans</taxon>
    </lineage>
</organism>
<protein>
    <submittedName>
        <fullName evidence="1">Uncharacterized protein</fullName>
    </submittedName>
</protein>
<sequence length="87" mass="9452">MRMAGRGCPEMVCNHDERGDLPARRAKDGRIGDHVTVGFATSSGRLRRATAVAVTIMADLMAGRYLYPLYENGWPADSFAPTQQPAA</sequence>
<dbReference type="Proteomes" id="UP000243096">
    <property type="component" value="Unassembled WGS sequence"/>
</dbReference>
<evidence type="ECO:0000313" key="2">
    <source>
        <dbReference type="Proteomes" id="UP000243096"/>
    </source>
</evidence>
<reference evidence="1 2" key="1">
    <citation type="submission" date="2018-01" db="EMBL/GenBank/DDBJ databases">
        <title>Genomic Encyclopedia of Type Strains, Phase III (KMG-III): the genomes of soil and plant-associated and newly described type strains.</title>
        <authorList>
            <person name="Whitman W."/>
        </authorList>
    </citation>
    <scope>NUCLEOTIDE SEQUENCE [LARGE SCALE GENOMIC DNA]</scope>
    <source>
        <strain evidence="1 2">HKI456</strain>
    </source>
</reference>
<evidence type="ECO:0000313" key="1">
    <source>
        <dbReference type="EMBL" id="PPB81459.1"/>
    </source>
</evidence>